<dbReference type="EMBL" id="CM001218">
    <property type="protein sequence ID" value="KEH37338.1"/>
    <property type="molecule type" value="Genomic_DNA"/>
</dbReference>
<gene>
    <name evidence="2" type="ordered locus">MTR_2g437780</name>
</gene>
<evidence type="ECO:0000313" key="3">
    <source>
        <dbReference type="EnsemblPlants" id="KEH37338"/>
    </source>
</evidence>
<dbReference type="PANTHER" id="PTHR35301:SF3">
    <property type="entry name" value="CLE03 PROTEIN"/>
    <property type="match status" value="1"/>
</dbReference>
<dbReference type="HOGENOM" id="CLU_2124727_0_0_1"/>
<feature type="compositionally biased region" description="Basic and acidic residues" evidence="1">
    <location>
        <begin position="38"/>
        <end position="50"/>
    </location>
</feature>
<evidence type="ECO:0000313" key="4">
    <source>
        <dbReference type="Proteomes" id="UP000002051"/>
    </source>
</evidence>
<accession>A0A072V7N1</accession>
<reference evidence="2 4" key="1">
    <citation type="journal article" date="2011" name="Nature">
        <title>The Medicago genome provides insight into the evolution of rhizobial symbioses.</title>
        <authorList>
            <person name="Young N.D."/>
            <person name="Debelle F."/>
            <person name="Oldroyd G.E."/>
            <person name="Geurts R."/>
            <person name="Cannon S.B."/>
            <person name="Udvardi M.K."/>
            <person name="Benedito V.A."/>
            <person name="Mayer K.F."/>
            <person name="Gouzy J."/>
            <person name="Schoof H."/>
            <person name="Van de Peer Y."/>
            <person name="Proost S."/>
            <person name="Cook D.R."/>
            <person name="Meyers B.C."/>
            <person name="Spannagl M."/>
            <person name="Cheung F."/>
            <person name="De Mita S."/>
            <person name="Krishnakumar V."/>
            <person name="Gundlach H."/>
            <person name="Zhou S."/>
            <person name="Mudge J."/>
            <person name="Bharti A.K."/>
            <person name="Murray J.D."/>
            <person name="Naoumkina M.A."/>
            <person name="Rosen B."/>
            <person name="Silverstein K.A."/>
            <person name="Tang H."/>
            <person name="Rombauts S."/>
            <person name="Zhao P.X."/>
            <person name="Zhou P."/>
            <person name="Barbe V."/>
            <person name="Bardou P."/>
            <person name="Bechner M."/>
            <person name="Bellec A."/>
            <person name="Berger A."/>
            <person name="Berges H."/>
            <person name="Bidwell S."/>
            <person name="Bisseling T."/>
            <person name="Choisne N."/>
            <person name="Couloux A."/>
            <person name="Denny R."/>
            <person name="Deshpande S."/>
            <person name="Dai X."/>
            <person name="Doyle J.J."/>
            <person name="Dudez A.M."/>
            <person name="Farmer A.D."/>
            <person name="Fouteau S."/>
            <person name="Franken C."/>
            <person name="Gibelin C."/>
            <person name="Gish J."/>
            <person name="Goldstein S."/>
            <person name="Gonzalez A.J."/>
            <person name="Green P.J."/>
            <person name="Hallab A."/>
            <person name="Hartog M."/>
            <person name="Hua A."/>
            <person name="Humphray S.J."/>
            <person name="Jeong D.H."/>
            <person name="Jing Y."/>
            <person name="Jocker A."/>
            <person name="Kenton S.M."/>
            <person name="Kim D.J."/>
            <person name="Klee K."/>
            <person name="Lai H."/>
            <person name="Lang C."/>
            <person name="Lin S."/>
            <person name="Macmil S.L."/>
            <person name="Magdelenat G."/>
            <person name="Matthews L."/>
            <person name="McCorrison J."/>
            <person name="Monaghan E.L."/>
            <person name="Mun J.H."/>
            <person name="Najar F.Z."/>
            <person name="Nicholson C."/>
            <person name="Noirot C."/>
            <person name="O'Bleness M."/>
            <person name="Paule C.R."/>
            <person name="Poulain J."/>
            <person name="Prion F."/>
            <person name="Qin B."/>
            <person name="Qu C."/>
            <person name="Retzel E.F."/>
            <person name="Riddle C."/>
            <person name="Sallet E."/>
            <person name="Samain S."/>
            <person name="Samson N."/>
            <person name="Sanders I."/>
            <person name="Saurat O."/>
            <person name="Scarpelli C."/>
            <person name="Schiex T."/>
            <person name="Segurens B."/>
            <person name="Severin A.J."/>
            <person name="Sherrier D.J."/>
            <person name="Shi R."/>
            <person name="Sims S."/>
            <person name="Singer S.R."/>
            <person name="Sinharoy S."/>
            <person name="Sterck L."/>
            <person name="Viollet A."/>
            <person name="Wang B.B."/>
            <person name="Wang K."/>
            <person name="Wang M."/>
            <person name="Wang X."/>
            <person name="Warfsmann J."/>
            <person name="Weissenbach J."/>
            <person name="White D.D."/>
            <person name="White J.D."/>
            <person name="Wiley G.B."/>
            <person name="Wincker P."/>
            <person name="Xing Y."/>
            <person name="Yang L."/>
            <person name="Yao Z."/>
            <person name="Ying F."/>
            <person name="Zhai J."/>
            <person name="Zhou L."/>
            <person name="Zuber A."/>
            <person name="Denarie J."/>
            <person name="Dixon R.A."/>
            <person name="May G.D."/>
            <person name="Schwartz D.C."/>
            <person name="Rogers J."/>
            <person name="Quetier F."/>
            <person name="Town C.D."/>
            <person name="Roe B.A."/>
        </authorList>
    </citation>
    <scope>NUCLEOTIDE SEQUENCE [LARGE SCALE GENOMIC DNA]</scope>
    <source>
        <strain evidence="2">A17</strain>
        <strain evidence="3 4">cv. Jemalong A17</strain>
    </source>
</reference>
<protein>
    <submittedName>
        <fullName evidence="2 3">Uncharacterized protein</fullName>
    </submittedName>
</protein>
<dbReference type="EnsemblPlants" id="KEH37338">
    <property type="protein sequence ID" value="KEH37338"/>
    <property type="gene ID" value="MTR_2g437780"/>
</dbReference>
<proteinExistence type="predicted"/>
<reference evidence="3" key="3">
    <citation type="submission" date="2015-04" db="UniProtKB">
        <authorList>
            <consortium name="EnsemblPlants"/>
        </authorList>
    </citation>
    <scope>IDENTIFICATION</scope>
    <source>
        <strain evidence="3">cv. Jemalong A17</strain>
    </source>
</reference>
<organism evidence="2 4">
    <name type="scientific">Medicago truncatula</name>
    <name type="common">Barrel medic</name>
    <name type="synonym">Medicago tribuloides</name>
    <dbReference type="NCBI Taxonomy" id="3880"/>
    <lineage>
        <taxon>Eukaryota</taxon>
        <taxon>Viridiplantae</taxon>
        <taxon>Streptophyta</taxon>
        <taxon>Embryophyta</taxon>
        <taxon>Tracheophyta</taxon>
        <taxon>Spermatophyta</taxon>
        <taxon>Magnoliopsida</taxon>
        <taxon>eudicotyledons</taxon>
        <taxon>Gunneridae</taxon>
        <taxon>Pentapetalae</taxon>
        <taxon>rosids</taxon>
        <taxon>fabids</taxon>
        <taxon>Fabales</taxon>
        <taxon>Fabaceae</taxon>
        <taxon>Papilionoideae</taxon>
        <taxon>50 kb inversion clade</taxon>
        <taxon>NPAAA clade</taxon>
        <taxon>Hologalegina</taxon>
        <taxon>IRL clade</taxon>
        <taxon>Trifolieae</taxon>
        <taxon>Medicago</taxon>
    </lineage>
</organism>
<evidence type="ECO:0000313" key="2">
    <source>
        <dbReference type="EMBL" id="KEH37338.1"/>
    </source>
</evidence>
<dbReference type="GO" id="GO:0048046">
    <property type="term" value="C:apoplast"/>
    <property type="evidence" value="ECO:0000318"/>
    <property type="project" value="GO_Central"/>
</dbReference>
<sequence length="114" mass="12766">MQISEKEEEERVSDDGVGNVEGWKDTYSGNGCLVQEHTLTKDEAKKRSDEVATSTNEESVQNLNTTKGNRISDLQKHPKGRNSRASKPPFQWKNKILNASEREVPSGPNPISNR</sequence>
<keyword evidence="4" id="KW-1185">Reference proteome</keyword>
<feature type="region of interest" description="Disordered" evidence="1">
    <location>
        <begin position="1"/>
        <end position="114"/>
    </location>
</feature>
<feature type="compositionally biased region" description="Polar residues" evidence="1">
    <location>
        <begin position="51"/>
        <end position="69"/>
    </location>
</feature>
<feature type="compositionally biased region" description="Acidic residues" evidence="1">
    <location>
        <begin position="1"/>
        <end position="12"/>
    </location>
</feature>
<dbReference type="InterPro" id="IPR037495">
    <property type="entry name" value="CLE41/42/44"/>
</dbReference>
<dbReference type="GO" id="GO:0033612">
    <property type="term" value="F:receptor serine/threonine kinase binding"/>
    <property type="evidence" value="ECO:0000318"/>
    <property type="project" value="GO_Central"/>
</dbReference>
<dbReference type="GO" id="GO:0010089">
    <property type="term" value="P:xylem development"/>
    <property type="evidence" value="ECO:0007669"/>
    <property type="project" value="InterPro"/>
</dbReference>
<reference evidence="2 4" key="2">
    <citation type="journal article" date="2014" name="BMC Genomics">
        <title>An improved genome release (version Mt4.0) for the model legume Medicago truncatula.</title>
        <authorList>
            <person name="Tang H."/>
            <person name="Krishnakumar V."/>
            <person name="Bidwell S."/>
            <person name="Rosen B."/>
            <person name="Chan A."/>
            <person name="Zhou S."/>
            <person name="Gentzbittel L."/>
            <person name="Childs K.L."/>
            <person name="Yandell M."/>
            <person name="Gundlach H."/>
            <person name="Mayer K.F."/>
            <person name="Schwartz D.C."/>
            <person name="Town C.D."/>
        </authorList>
    </citation>
    <scope>GENOME REANNOTATION</scope>
    <source>
        <strain evidence="2">A17</strain>
        <strain evidence="3 4">cv. Jemalong A17</strain>
    </source>
</reference>
<evidence type="ECO:0000256" key="1">
    <source>
        <dbReference type="SAM" id="MobiDB-lite"/>
    </source>
</evidence>
<dbReference type="Proteomes" id="UP000002051">
    <property type="component" value="Chromosome 2"/>
</dbReference>
<dbReference type="AlphaFoldDB" id="A0A072V7N1"/>
<dbReference type="PANTHER" id="PTHR35301">
    <property type="entry name" value="CLAVATA3/ESR (CLE)-RELATED PROTEIN 41-RELATED"/>
    <property type="match status" value="1"/>
</dbReference>
<name>A0A072V7N1_MEDTR</name>